<keyword evidence="2" id="KW-1003">Cell membrane</keyword>
<feature type="transmembrane region" description="Helical" evidence="6">
    <location>
        <begin position="63"/>
        <end position="84"/>
    </location>
</feature>
<feature type="transmembrane region" description="Helical" evidence="6">
    <location>
        <begin position="313"/>
        <end position="335"/>
    </location>
</feature>
<dbReference type="Pfam" id="PF07690">
    <property type="entry name" value="MFS_1"/>
    <property type="match status" value="1"/>
</dbReference>
<organism evidence="8 9">
    <name type="scientific">Streptosporangium carneum</name>
    <dbReference type="NCBI Taxonomy" id="47481"/>
    <lineage>
        <taxon>Bacteria</taxon>
        <taxon>Bacillati</taxon>
        <taxon>Actinomycetota</taxon>
        <taxon>Actinomycetes</taxon>
        <taxon>Streptosporangiales</taxon>
        <taxon>Streptosporangiaceae</taxon>
        <taxon>Streptosporangium</taxon>
    </lineage>
</organism>
<sequence>MPADAFAAVSADAPAASRPSPTNWLAVVAVSASVFSVVTTEMLPVGLLTSIGASLDASAGTAGLAMTAPGVVAAVAAPVLTVATARLDRRLVLAALVGLLTAANLLSALATALPVLLSARVLVGVAIGGVWSIAAGLAVRLVPAGSVGPATSVIFSGVAVASVLGVPAGALIGELAGWRAAFAAMGALSLAVLVALVVLLPPLPPTRAVSLGEVPHLLRDARVRAGLAVTALVVTGHFAAYAYLRPVMEQVSGVGAGLVSTLLLVYGVAGIAGNFAAGAGAPRALRRTILAVTGLLTLSVLLIPVAGEAPATVTVLLAVWGAAYGGVSISMQTWLARAASRVPEAGSALFVAMFNIAISLGALLGGRVADAVTVSGVMWLGGGLVACAAVTAFISRSVPEREALP</sequence>
<protein>
    <submittedName>
        <fullName evidence="8">MFS transporter</fullName>
    </submittedName>
</protein>
<evidence type="ECO:0000313" key="8">
    <source>
        <dbReference type="EMBL" id="GLK08021.1"/>
    </source>
</evidence>
<feature type="transmembrane region" description="Helical" evidence="6">
    <location>
        <begin position="256"/>
        <end position="277"/>
    </location>
</feature>
<evidence type="ECO:0000313" key="9">
    <source>
        <dbReference type="Proteomes" id="UP001143474"/>
    </source>
</evidence>
<accession>A0A9W6MBD4</accession>
<feature type="transmembrane region" description="Helical" evidence="6">
    <location>
        <begin position="153"/>
        <end position="172"/>
    </location>
</feature>
<feature type="transmembrane region" description="Helical" evidence="6">
    <location>
        <begin position="221"/>
        <end position="244"/>
    </location>
</feature>
<dbReference type="PANTHER" id="PTHR43124:SF3">
    <property type="entry name" value="CHLORAMPHENICOL EFFLUX PUMP RV0191"/>
    <property type="match status" value="1"/>
</dbReference>
<dbReference type="InterPro" id="IPR036259">
    <property type="entry name" value="MFS_trans_sf"/>
</dbReference>
<evidence type="ECO:0000256" key="1">
    <source>
        <dbReference type="ARBA" id="ARBA00004651"/>
    </source>
</evidence>
<feature type="transmembrane region" description="Helical" evidence="6">
    <location>
        <begin position="289"/>
        <end position="307"/>
    </location>
</feature>
<feature type="transmembrane region" description="Helical" evidence="6">
    <location>
        <begin position="91"/>
        <end position="115"/>
    </location>
</feature>
<evidence type="ECO:0000256" key="6">
    <source>
        <dbReference type="SAM" id="Phobius"/>
    </source>
</evidence>
<comment type="subcellular location">
    <subcellularLocation>
        <location evidence="1">Cell membrane</location>
        <topology evidence="1">Multi-pass membrane protein</topology>
    </subcellularLocation>
</comment>
<evidence type="ECO:0000256" key="5">
    <source>
        <dbReference type="ARBA" id="ARBA00023136"/>
    </source>
</evidence>
<dbReference type="CDD" id="cd17324">
    <property type="entry name" value="MFS_NepI_like"/>
    <property type="match status" value="1"/>
</dbReference>
<dbReference type="AlphaFoldDB" id="A0A9W6MBD4"/>
<feature type="transmembrane region" description="Helical" evidence="6">
    <location>
        <begin position="377"/>
        <end position="395"/>
    </location>
</feature>
<keyword evidence="9" id="KW-1185">Reference proteome</keyword>
<dbReference type="Gene3D" id="1.20.1250.20">
    <property type="entry name" value="MFS general substrate transporter like domains"/>
    <property type="match status" value="1"/>
</dbReference>
<evidence type="ECO:0000256" key="2">
    <source>
        <dbReference type="ARBA" id="ARBA00022475"/>
    </source>
</evidence>
<dbReference type="PROSITE" id="PS50850">
    <property type="entry name" value="MFS"/>
    <property type="match status" value="1"/>
</dbReference>
<dbReference type="InterPro" id="IPR020846">
    <property type="entry name" value="MFS_dom"/>
</dbReference>
<dbReference type="SUPFAM" id="SSF103473">
    <property type="entry name" value="MFS general substrate transporter"/>
    <property type="match status" value="1"/>
</dbReference>
<feature type="domain" description="Major facilitator superfamily (MFS) profile" evidence="7">
    <location>
        <begin position="25"/>
        <end position="400"/>
    </location>
</feature>
<keyword evidence="3 6" id="KW-0812">Transmembrane</keyword>
<dbReference type="Proteomes" id="UP001143474">
    <property type="component" value="Unassembled WGS sequence"/>
</dbReference>
<dbReference type="InterPro" id="IPR011701">
    <property type="entry name" value="MFS"/>
</dbReference>
<dbReference type="GO" id="GO:0005886">
    <property type="term" value="C:plasma membrane"/>
    <property type="evidence" value="ECO:0007669"/>
    <property type="project" value="UniProtKB-SubCell"/>
</dbReference>
<keyword evidence="4 6" id="KW-1133">Transmembrane helix</keyword>
<reference evidence="8" key="1">
    <citation type="journal article" date="2014" name="Int. J. Syst. Evol. Microbiol.">
        <title>Complete genome sequence of Corynebacterium casei LMG S-19264T (=DSM 44701T), isolated from a smear-ripened cheese.</title>
        <authorList>
            <consortium name="US DOE Joint Genome Institute (JGI-PGF)"/>
            <person name="Walter F."/>
            <person name="Albersmeier A."/>
            <person name="Kalinowski J."/>
            <person name="Ruckert C."/>
        </authorList>
    </citation>
    <scope>NUCLEOTIDE SEQUENCE</scope>
    <source>
        <strain evidence="8">VKM Ac-2007</strain>
    </source>
</reference>
<feature type="transmembrane region" description="Helical" evidence="6">
    <location>
        <begin position="24"/>
        <end position="43"/>
    </location>
</feature>
<feature type="transmembrane region" description="Helical" evidence="6">
    <location>
        <begin position="121"/>
        <end position="141"/>
    </location>
</feature>
<proteinExistence type="predicted"/>
<dbReference type="PANTHER" id="PTHR43124">
    <property type="entry name" value="PURINE EFFLUX PUMP PBUE"/>
    <property type="match status" value="1"/>
</dbReference>
<dbReference type="InterPro" id="IPR050189">
    <property type="entry name" value="MFS_Efflux_Transporters"/>
</dbReference>
<dbReference type="GO" id="GO:0022857">
    <property type="term" value="F:transmembrane transporter activity"/>
    <property type="evidence" value="ECO:0007669"/>
    <property type="project" value="InterPro"/>
</dbReference>
<dbReference type="EMBL" id="BSEV01000002">
    <property type="protein sequence ID" value="GLK08021.1"/>
    <property type="molecule type" value="Genomic_DNA"/>
</dbReference>
<comment type="caution">
    <text evidence="8">The sequence shown here is derived from an EMBL/GenBank/DDBJ whole genome shotgun (WGS) entry which is preliminary data.</text>
</comment>
<evidence type="ECO:0000256" key="4">
    <source>
        <dbReference type="ARBA" id="ARBA00022989"/>
    </source>
</evidence>
<keyword evidence="5 6" id="KW-0472">Membrane</keyword>
<feature type="transmembrane region" description="Helical" evidence="6">
    <location>
        <begin position="347"/>
        <end position="365"/>
    </location>
</feature>
<evidence type="ECO:0000259" key="7">
    <source>
        <dbReference type="PROSITE" id="PS50850"/>
    </source>
</evidence>
<reference evidence="8" key="2">
    <citation type="submission" date="2023-01" db="EMBL/GenBank/DDBJ databases">
        <authorList>
            <person name="Sun Q."/>
            <person name="Evtushenko L."/>
        </authorList>
    </citation>
    <scope>NUCLEOTIDE SEQUENCE</scope>
    <source>
        <strain evidence="8">VKM Ac-2007</strain>
    </source>
</reference>
<evidence type="ECO:0000256" key="3">
    <source>
        <dbReference type="ARBA" id="ARBA00022692"/>
    </source>
</evidence>
<gene>
    <name evidence="8" type="ORF">GCM10017600_14260</name>
</gene>
<name>A0A9W6MBD4_9ACTN</name>
<feature type="transmembrane region" description="Helical" evidence="6">
    <location>
        <begin position="178"/>
        <end position="200"/>
    </location>
</feature>